<evidence type="ECO:0000256" key="2">
    <source>
        <dbReference type="ARBA" id="ARBA00022525"/>
    </source>
</evidence>
<evidence type="ECO:0000256" key="4">
    <source>
        <dbReference type="ARBA" id="ARBA00022737"/>
    </source>
</evidence>
<keyword evidence="10" id="KW-1185">Reference proteome</keyword>
<dbReference type="GO" id="GO:0005201">
    <property type="term" value="F:extracellular matrix structural constituent"/>
    <property type="evidence" value="ECO:0007669"/>
    <property type="project" value="InterPro"/>
</dbReference>
<dbReference type="Gene3D" id="2.170.240.10">
    <property type="entry name" value="Collagen IV, non-collagenous"/>
    <property type="match status" value="1"/>
</dbReference>
<evidence type="ECO:0000259" key="8">
    <source>
        <dbReference type="PROSITE" id="PS51403"/>
    </source>
</evidence>
<dbReference type="GO" id="GO:0005581">
    <property type="term" value="C:collagen trimer"/>
    <property type="evidence" value="ECO:0007669"/>
    <property type="project" value="UniProtKB-KW"/>
</dbReference>
<dbReference type="AlphaFoldDB" id="S7NP47"/>
<dbReference type="SUPFAM" id="SSF56436">
    <property type="entry name" value="C-type lectin-like"/>
    <property type="match status" value="1"/>
</dbReference>
<evidence type="ECO:0000256" key="7">
    <source>
        <dbReference type="ARBA" id="ARBA00023157"/>
    </source>
</evidence>
<sequence>MAEEKPLSSPIIWADGKVGRCGQRWAGRTIPRRAQAPHCSMTPHQTTSLPFRSSHHFPGTNSSKAIFNQWVARAGQGMGEKCDSDPPGLQGPLGALTFRKGIQETVVCRGLQVPGARQALRDPKASQDVMETMARKDQWGSRGRRGHMDFQGHLERRVYLALQADKGRVGLQANRGHLQIWMPAPESRGFLGYQAQEDQKEPWGPPEGEALQEQVEQVYAQPVLRPAGPPGPIGDPGPKGVGPGYLSGFLLVLHSQTDGEPTCPMGMPRLWTGYSLLYVEGQERAHNQDLATQYNEMDKTTCASLGRLLEEAEQTTVRSLTVKPHSVTLYY</sequence>
<evidence type="ECO:0000256" key="3">
    <source>
        <dbReference type="ARBA" id="ARBA00022530"/>
    </source>
</evidence>
<gene>
    <name evidence="9" type="ORF">D623_10032988</name>
</gene>
<dbReference type="SMART" id="SM00111">
    <property type="entry name" value="C4"/>
    <property type="match status" value="1"/>
</dbReference>
<keyword evidence="2" id="KW-0964">Secreted</keyword>
<keyword evidence="4" id="KW-0677">Repeat</keyword>
<dbReference type="Pfam" id="PF01413">
    <property type="entry name" value="C4"/>
    <property type="match status" value="1"/>
</dbReference>
<keyword evidence="5" id="KW-0084">Basement membrane</keyword>
<dbReference type="PROSITE" id="PS51403">
    <property type="entry name" value="NC1_IV"/>
    <property type="match status" value="1"/>
</dbReference>
<evidence type="ECO:0000256" key="5">
    <source>
        <dbReference type="ARBA" id="ARBA00022869"/>
    </source>
</evidence>
<keyword evidence="6 9" id="KW-0176">Collagen</keyword>
<proteinExistence type="predicted"/>
<evidence type="ECO:0000256" key="1">
    <source>
        <dbReference type="ARBA" id="ARBA00004302"/>
    </source>
</evidence>
<organism evidence="9 10">
    <name type="scientific">Myotis brandtii</name>
    <name type="common">Brandt's bat</name>
    <dbReference type="NCBI Taxonomy" id="109478"/>
    <lineage>
        <taxon>Eukaryota</taxon>
        <taxon>Metazoa</taxon>
        <taxon>Chordata</taxon>
        <taxon>Craniata</taxon>
        <taxon>Vertebrata</taxon>
        <taxon>Euteleostomi</taxon>
        <taxon>Mammalia</taxon>
        <taxon>Eutheria</taxon>
        <taxon>Laurasiatheria</taxon>
        <taxon>Chiroptera</taxon>
        <taxon>Yangochiroptera</taxon>
        <taxon>Vespertilionidae</taxon>
        <taxon>Myotis</taxon>
    </lineage>
</organism>
<evidence type="ECO:0000256" key="6">
    <source>
        <dbReference type="ARBA" id="ARBA00023119"/>
    </source>
</evidence>
<dbReference type="Proteomes" id="UP000052978">
    <property type="component" value="Unassembled WGS sequence"/>
</dbReference>
<keyword evidence="7" id="KW-1015">Disulfide bond</keyword>
<accession>S7NP47</accession>
<dbReference type="EMBL" id="KE164532">
    <property type="protein sequence ID" value="EPQ18495.1"/>
    <property type="molecule type" value="Genomic_DNA"/>
</dbReference>
<evidence type="ECO:0000313" key="10">
    <source>
        <dbReference type="Proteomes" id="UP000052978"/>
    </source>
</evidence>
<reference evidence="9 10" key="1">
    <citation type="journal article" date="2013" name="Nat. Commun.">
        <title>Genome analysis reveals insights into physiology and longevity of the Brandt's bat Myotis brandtii.</title>
        <authorList>
            <person name="Seim I."/>
            <person name="Fang X."/>
            <person name="Xiong Z."/>
            <person name="Lobanov A.V."/>
            <person name="Huang Z."/>
            <person name="Ma S."/>
            <person name="Feng Y."/>
            <person name="Turanov A.A."/>
            <person name="Zhu Y."/>
            <person name="Lenz T.L."/>
            <person name="Gerashchenko M.V."/>
            <person name="Fan D."/>
            <person name="Hee Yim S."/>
            <person name="Yao X."/>
            <person name="Jordan D."/>
            <person name="Xiong Y."/>
            <person name="Ma Y."/>
            <person name="Lyapunov A.N."/>
            <person name="Chen G."/>
            <person name="Kulakova O.I."/>
            <person name="Sun Y."/>
            <person name="Lee S.G."/>
            <person name="Bronson R.T."/>
            <person name="Moskalev A.A."/>
            <person name="Sunyaev S.R."/>
            <person name="Zhang G."/>
            <person name="Krogh A."/>
            <person name="Wang J."/>
            <person name="Gladyshev V.N."/>
        </authorList>
    </citation>
    <scope>NUCLEOTIDE SEQUENCE [LARGE SCALE GENOMIC DNA]</scope>
</reference>
<comment type="subcellular location">
    <subcellularLocation>
        <location evidence="1">Secreted</location>
        <location evidence="1">Extracellular space</location>
        <location evidence="1">Extracellular matrix</location>
        <location evidence="1">Basement membrane</location>
    </subcellularLocation>
</comment>
<dbReference type="InterPro" id="IPR036954">
    <property type="entry name" value="Collagen_IV_NC_sf"/>
</dbReference>
<protein>
    <submittedName>
        <fullName evidence="9">Collagen alpha-4(IV) chain</fullName>
    </submittedName>
</protein>
<feature type="domain" description="Collagen IV NC1" evidence="8">
    <location>
        <begin position="248"/>
        <end position="290"/>
    </location>
</feature>
<dbReference type="GO" id="GO:0005604">
    <property type="term" value="C:basement membrane"/>
    <property type="evidence" value="ECO:0007669"/>
    <property type="project" value="UniProtKB-SubCell"/>
</dbReference>
<dbReference type="InterPro" id="IPR001442">
    <property type="entry name" value="Collagen_IV_NC"/>
</dbReference>
<name>S7NP47_MYOBR</name>
<keyword evidence="3" id="KW-0272">Extracellular matrix</keyword>
<evidence type="ECO:0000313" key="9">
    <source>
        <dbReference type="EMBL" id="EPQ18495.1"/>
    </source>
</evidence>
<dbReference type="InterPro" id="IPR016187">
    <property type="entry name" value="CTDL_fold"/>
</dbReference>